<sequence length="237" mass="24908">MSTDEVQLEAGYESVSSGPKTANNDPADGYTPELVGDENASSAERPTAPPSDICSPTNPTECAFTGAEPEPPAAGEPTVTLRDIASFRPVAPETAMQPDGWAVVGLPANFVTEAAVQTRAGTLLGRSAEVRFHPVGYRWTHSDGSVVQASVPGARWEELGQAEFSETATSHSYAESGEYTVGLSVVFVVEYRFDGSAWRWIDGTLVVLGAPREVLVGEFDTVLVTGDCTVAPNGPGC</sequence>
<evidence type="ECO:0000313" key="4">
    <source>
        <dbReference type="Proteomes" id="UP001595960"/>
    </source>
</evidence>
<dbReference type="PROSITE" id="PS50093">
    <property type="entry name" value="PKD"/>
    <property type="match status" value="1"/>
</dbReference>
<proteinExistence type="predicted"/>
<reference evidence="4" key="1">
    <citation type="journal article" date="2019" name="Int. J. Syst. Evol. Microbiol.">
        <title>The Global Catalogue of Microorganisms (GCM) 10K type strain sequencing project: providing services to taxonomists for standard genome sequencing and annotation.</title>
        <authorList>
            <consortium name="The Broad Institute Genomics Platform"/>
            <consortium name="The Broad Institute Genome Sequencing Center for Infectious Disease"/>
            <person name="Wu L."/>
            <person name="Ma J."/>
        </authorList>
    </citation>
    <scope>NUCLEOTIDE SEQUENCE [LARGE SCALE GENOMIC DNA]</scope>
    <source>
        <strain evidence="4">CGMCC 1.12192</strain>
    </source>
</reference>
<dbReference type="InterPro" id="IPR000601">
    <property type="entry name" value="PKD_dom"/>
</dbReference>
<dbReference type="RefSeq" id="WP_204395703.1">
    <property type="nucleotide sequence ID" value="NZ_JAFBBW010000001.1"/>
</dbReference>
<gene>
    <name evidence="3" type="ORF">ACFPER_02605</name>
</gene>
<accession>A0ABV9R2K9</accession>
<evidence type="ECO:0000259" key="2">
    <source>
        <dbReference type="PROSITE" id="PS50093"/>
    </source>
</evidence>
<dbReference type="Proteomes" id="UP001595960">
    <property type="component" value="Unassembled WGS sequence"/>
</dbReference>
<evidence type="ECO:0000256" key="1">
    <source>
        <dbReference type="SAM" id="MobiDB-lite"/>
    </source>
</evidence>
<protein>
    <recommendedName>
        <fullName evidence="2">PKD domain-containing protein</fullName>
    </recommendedName>
</protein>
<feature type="region of interest" description="Disordered" evidence="1">
    <location>
        <begin position="1"/>
        <end position="60"/>
    </location>
</feature>
<name>A0ABV9R2K9_9MICO</name>
<comment type="caution">
    <text evidence="3">The sequence shown here is derived from an EMBL/GenBank/DDBJ whole genome shotgun (WGS) entry which is preliminary data.</text>
</comment>
<feature type="domain" description="PKD" evidence="2">
    <location>
        <begin position="134"/>
        <end position="185"/>
    </location>
</feature>
<organism evidence="3 4">
    <name type="scientific">Agromyces aurantiacus</name>
    <dbReference type="NCBI Taxonomy" id="165814"/>
    <lineage>
        <taxon>Bacteria</taxon>
        <taxon>Bacillati</taxon>
        <taxon>Actinomycetota</taxon>
        <taxon>Actinomycetes</taxon>
        <taxon>Micrococcales</taxon>
        <taxon>Microbacteriaceae</taxon>
        <taxon>Agromyces</taxon>
    </lineage>
</organism>
<dbReference type="EMBL" id="JBHSJC010000001">
    <property type="protein sequence ID" value="MFC4827662.1"/>
    <property type="molecule type" value="Genomic_DNA"/>
</dbReference>
<keyword evidence="4" id="KW-1185">Reference proteome</keyword>
<feature type="compositionally biased region" description="Polar residues" evidence="1">
    <location>
        <begin position="14"/>
        <end position="24"/>
    </location>
</feature>
<evidence type="ECO:0000313" key="3">
    <source>
        <dbReference type="EMBL" id="MFC4827662.1"/>
    </source>
</evidence>